<dbReference type="Proteomes" id="UP000017819">
    <property type="component" value="Unassembled WGS sequence"/>
</dbReference>
<dbReference type="SMART" id="SM01086">
    <property type="entry name" value="ClpB_D2-small"/>
    <property type="match status" value="1"/>
</dbReference>
<dbReference type="Gene3D" id="6.20.220.10">
    <property type="entry name" value="ClpX chaperone, C4-type zinc finger domain"/>
    <property type="match status" value="1"/>
</dbReference>
<organism evidence="9 10">
    <name type="scientific">Lutibaculum baratangense AMV1</name>
    <dbReference type="NCBI Taxonomy" id="631454"/>
    <lineage>
        <taxon>Bacteria</taxon>
        <taxon>Pseudomonadati</taxon>
        <taxon>Pseudomonadota</taxon>
        <taxon>Alphaproteobacteria</taxon>
        <taxon>Hyphomicrobiales</taxon>
        <taxon>Tepidamorphaceae</taxon>
        <taxon>Lutibaculum</taxon>
    </lineage>
</organism>
<evidence type="ECO:0000256" key="7">
    <source>
        <dbReference type="PROSITE-ProRule" id="PRU01250"/>
    </source>
</evidence>
<dbReference type="GO" id="GO:0008233">
    <property type="term" value="F:peptidase activity"/>
    <property type="evidence" value="ECO:0007669"/>
    <property type="project" value="UniProtKB-KW"/>
</dbReference>
<dbReference type="Gene3D" id="3.40.50.300">
    <property type="entry name" value="P-loop containing nucleotide triphosphate hydrolases"/>
    <property type="match status" value="1"/>
</dbReference>
<evidence type="ECO:0000259" key="8">
    <source>
        <dbReference type="PROSITE" id="PS51902"/>
    </source>
</evidence>
<evidence type="ECO:0000313" key="9">
    <source>
        <dbReference type="EMBL" id="ESR25107.1"/>
    </source>
</evidence>
<dbReference type="SMART" id="SM00994">
    <property type="entry name" value="zf-C4_ClpX"/>
    <property type="match status" value="1"/>
</dbReference>
<feature type="binding site" evidence="6 7">
    <location>
        <position position="18"/>
    </location>
    <ligand>
        <name>Zn(2+)</name>
        <dbReference type="ChEBI" id="CHEBI:29105"/>
    </ligand>
</feature>
<evidence type="ECO:0000313" key="10">
    <source>
        <dbReference type="Proteomes" id="UP000017819"/>
    </source>
</evidence>
<dbReference type="InterPro" id="IPR027417">
    <property type="entry name" value="P-loop_NTPase"/>
</dbReference>
<dbReference type="InterPro" id="IPR010603">
    <property type="entry name" value="Znf_CppX_C4"/>
</dbReference>
<sequence length="421" mass="46073">MSKVSGSDSKNTLYCSFCGKSQHEVRKLIAGPTVFICDECVELCMDIIREENKNAFVKSTDGVPSPHEICKVLDDYVIGQSHAKKVLSVAVHNHYKRLNHGAKNSDVELAKSNILLVGPTGCGKTLLAQTLARILDVPFTMADATTLTEAGYVGEDVENIILKLLQAADYNVERAQRGIVYIDEVDKVSRKSDNPSITRDVSGEGVQQALLKIMEGTVASVPPQGGRKHPQQEFLQVDTTNILFICGGAFAGLEKIIAARGQGTSIGFGATVRSVDDRRTGEILREVEPEDLLKFGLIPEFIGRLPVIATLEDLDEEALVKILTEPKNALVKQYQRLFEMEGVELALPEESLYSIARKAIERKTGARGLRSIMEGILLDTMFDLPGLEGVQEVVLSPEVVEGKAHPLYIYADRKEGVEHSA</sequence>
<reference evidence="9 10" key="1">
    <citation type="journal article" date="2014" name="Genome Announc.">
        <title>Draft Genome Sequence of Lutibaculum baratangense Strain AMV1T, Isolated from a Mud Volcano in Andamans, India.</title>
        <authorList>
            <person name="Singh A."/>
            <person name="Sreenivas A."/>
            <person name="Sathyanarayana Reddy G."/>
            <person name="Pinnaka A.K."/>
            <person name="Shivaji S."/>
        </authorList>
    </citation>
    <scope>NUCLEOTIDE SEQUENCE [LARGE SCALE GENOMIC DNA]</scope>
    <source>
        <strain evidence="9 10">AMV1</strain>
    </source>
</reference>
<dbReference type="AlphaFoldDB" id="V4QZC5"/>
<dbReference type="PROSITE" id="PS51902">
    <property type="entry name" value="CLPX_ZB"/>
    <property type="match status" value="1"/>
</dbReference>
<dbReference type="CDD" id="cd19497">
    <property type="entry name" value="RecA-like_ClpX"/>
    <property type="match status" value="1"/>
</dbReference>
<keyword evidence="4 6" id="KW-0067">ATP-binding</keyword>
<feature type="binding site" evidence="6 7">
    <location>
        <position position="15"/>
    </location>
    <ligand>
        <name>Zn(2+)</name>
        <dbReference type="ChEBI" id="CHEBI:29105"/>
    </ligand>
</feature>
<dbReference type="SMART" id="SM00382">
    <property type="entry name" value="AAA"/>
    <property type="match status" value="1"/>
</dbReference>
<evidence type="ECO:0000256" key="5">
    <source>
        <dbReference type="ARBA" id="ARBA00023186"/>
    </source>
</evidence>
<dbReference type="GO" id="GO:0051603">
    <property type="term" value="P:proteolysis involved in protein catabolic process"/>
    <property type="evidence" value="ECO:0007669"/>
    <property type="project" value="TreeGrafter"/>
</dbReference>
<dbReference type="Pfam" id="PF07724">
    <property type="entry name" value="AAA_2"/>
    <property type="match status" value="1"/>
</dbReference>
<evidence type="ECO:0000256" key="3">
    <source>
        <dbReference type="ARBA" id="ARBA00022833"/>
    </source>
</evidence>
<dbReference type="GO" id="GO:0009376">
    <property type="term" value="C:HslUV protease complex"/>
    <property type="evidence" value="ECO:0007669"/>
    <property type="project" value="TreeGrafter"/>
</dbReference>
<name>V4QZC5_9HYPH</name>
<proteinExistence type="inferred from homology"/>
<keyword evidence="1 6" id="KW-0479">Metal-binding</keyword>
<dbReference type="GO" id="GO:0051301">
    <property type="term" value="P:cell division"/>
    <property type="evidence" value="ECO:0007669"/>
    <property type="project" value="TreeGrafter"/>
</dbReference>
<dbReference type="STRING" id="631454.N177_1981"/>
<dbReference type="eggNOG" id="COG1219">
    <property type="taxonomic scope" value="Bacteria"/>
</dbReference>
<comment type="caution">
    <text evidence="9">The sequence shown here is derived from an EMBL/GenBank/DDBJ whole genome shotgun (WGS) entry which is preliminary data.</text>
</comment>
<dbReference type="InterPro" id="IPR050052">
    <property type="entry name" value="ATP-dep_Clp_protease_ClpX"/>
</dbReference>
<dbReference type="GO" id="GO:0051082">
    <property type="term" value="F:unfolded protein binding"/>
    <property type="evidence" value="ECO:0007669"/>
    <property type="project" value="UniProtKB-UniRule"/>
</dbReference>
<dbReference type="RefSeq" id="WP_023432121.1">
    <property type="nucleotide sequence ID" value="NZ_AWXZ01000026.1"/>
</dbReference>
<feature type="domain" description="ClpX-type ZB" evidence="8">
    <location>
        <begin position="3"/>
        <end position="56"/>
    </location>
</feature>
<dbReference type="NCBIfam" id="NF003745">
    <property type="entry name" value="PRK05342.1"/>
    <property type="match status" value="1"/>
</dbReference>
<dbReference type="FunFam" id="3.40.50.300:FF:000005">
    <property type="entry name" value="ATP-dependent Clp protease ATP-binding subunit ClpX"/>
    <property type="match status" value="1"/>
</dbReference>
<dbReference type="Pfam" id="PF06689">
    <property type="entry name" value="zf-C4_ClpX"/>
    <property type="match status" value="1"/>
</dbReference>
<dbReference type="GO" id="GO:0016887">
    <property type="term" value="F:ATP hydrolysis activity"/>
    <property type="evidence" value="ECO:0007669"/>
    <property type="project" value="InterPro"/>
</dbReference>
<accession>V4QZC5</accession>
<keyword evidence="5 6" id="KW-0143">Chaperone</keyword>
<keyword evidence="9" id="KW-0378">Hydrolase</keyword>
<dbReference type="GO" id="GO:0005524">
    <property type="term" value="F:ATP binding"/>
    <property type="evidence" value="ECO:0007669"/>
    <property type="project" value="UniProtKB-UniRule"/>
</dbReference>
<dbReference type="GO" id="GO:0008270">
    <property type="term" value="F:zinc ion binding"/>
    <property type="evidence" value="ECO:0007669"/>
    <property type="project" value="UniProtKB-UniRule"/>
</dbReference>
<evidence type="ECO:0000256" key="1">
    <source>
        <dbReference type="ARBA" id="ARBA00022723"/>
    </source>
</evidence>
<dbReference type="Pfam" id="PF10431">
    <property type="entry name" value="ClpB_D2-small"/>
    <property type="match status" value="1"/>
</dbReference>
<evidence type="ECO:0000256" key="6">
    <source>
        <dbReference type="HAMAP-Rule" id="MF_00175"/>
    </source>
</evidence>
<dbReference type="InterPro" id="IPR004487">
    <property type="entry name" value="Clp_protease_ATP-bd_su_ClpX"/>
</dbReference>
<comment type="function">
    <text evidence="6">ATP-dependent specificity component of the Clp protease. It directs the protease to specific substrates. Can perform chaperone functions in the absence of ClpP.</text>
</comment>
<gene>
    <name evidence="6" type="primary">clpX</name>
    <name evidence="9" type="ORF">N177_1981</name>
</gene>
<evidence type="ECO:0000256" key="4">
    <source>
        <dbReference type="ARBA" id="ARBA00022840"/>
    </source>
</evidence>
<dbReference type="PANTHER" id="PTHR48102">
    <property type="entry name" value="ATP-DEPENDENT CLP PROTEASE ATP-BINDING SUBUNIT CLPX-LIKE, MITOCHONDRIAL-RELATED"/>
    <property type="match status" value="1"/>
</dbReference>
<feature type="binding site" evidence="6 7">
    <location>
        <position position="37"/>
    </location>
    <ligand>
        <name>Zn(2+)</name>
        <dbReference type="ChEBI" id="CHEBI:29105"/>
    </ligand>
</feature>
<dbReference type="InterPro" id="IPR003593">
    <property type="entry name" value="AAA+_ATPase"/>
</dbReference>
<dbReference type="InterPro" id="IPR019489">
    <property type="entry name" value="Clp_ATPase_C"/>
</dbReference>
<dbReference type="NCBIfam" id="TIGR00382">
    <property type="entry name" value="clpX"/>
    <property type="match status" value="1"/>
</dbReference>
<dbReference type="InterPro" id="IPR046425">
    <property type="entry name" value="ClpX_bact"/>
</dbReference>
<dbReference type="PATRIC" id="fig|631454.5.peg.1959"/>
<protein>
    <recommendedName>
        <fullName evidence="6">ATP-dependent Clp protease ATP-binding subunit ClpX</fullName>
    </recommendedName>
</protein>
<dbReference type="GO" id="GO:0046983">
    <property type="term" value="F:protein dimerization activity"/>
    <property type="evidence" value="ECO:0007669"/>
    <property type="project" value="UniProtKB-UniRule"/>
</dbReference>
<dbReference type="SUPFAM" id="SSF57716">
    <property type="entry name" value="Glucocorticoid receptor-like (DNA-binding domain)"/>
    <property type="match status" value="1"/>
</dbReference>
<dbReference type="GO" id="GO:0140662">
    <property type="term" value="F:ATP-dependent protein folding chaperone"/>
    <property type="evidence" value="ECO:0007669"/>
    <property type="project" value="InterPro"/>
</dbReference>
<dbReference type="EMBL" id="AWXZ01000026">
    <property type="protein sequence ID" value="ESR25107.1"/>
    <property type="molecule type" value="Genomic_DNA"/>
</dbReference>
<keyword evidence="9" id="KW-0645">Protease</keyword>
<dbReference type="OrthoDB" id="9804062at2"/>
<dbReference type="FunFam" id="1.10.8.60:FF:000002">
    <property type="entry name" value="ATP-dependent Clp protease ATP-binding subunit ClpX"/>
    <property type="match status" value="1"/>
</dbReference>
<evidence type="ECO:0000256" key="2">
    <source>
        <dbReference type="ARBA" id="ARBA00022741"/>
    </source>
</evidence>
<keyword evidence="10" id="KW-1185">Reference proteome</keyword>
<dbReference type="InterPro" id="IPR038366">
    <property type="entry name" value="Znf_CppX_C4_sf"/>
</dbReference>
<dbReference type="Gene3D" id="1.10.8.60">
    <property type="match status" value="1"/>
</dbReference>
<dbReference type="HAMAP" id="MF_00175">
    <property type="entry name" value="ClpX"/>
    <property type="match status" value="1"/>
</dbReference>
<dbReference type="InterPro" id="IPR003959">
    <property type="entry name" value="ATPase_AAA_core"/>
</dbReference>
<feature type="binding site" evidence="6 7">
    <location>
        <position position="40"/>
    </location>
    <ligand>
        <name>Zn(2+)</name>
        <dbReference type="ChEBI" id="CHEBI:29105"/>
    </ligand>
</feature>
<keyword evidence="2 6" id="KW-0547">Nucleotide-binding</keyword>
<keyword evidence="3 6" id="KW-0862">Zinc</keyword>
<comment type="subunit">
    <text evidence="6">Component of the ClpX-ClpP complex. Forms a hexameric ring that, in the presence of ATP, binds to fourteen ClpP subunits assembled into a disk-like structure with a central cavity, resembling the structure of eukaryotic proteasomes.</text>
</comment>
<dbReference type="InterPro" id="IPR059188">
    <property type="entry name" value="Znf_CLPX-like"/>
</dbReference>
<comment type="similarity">
    <text evidence="6 7">Belongs to the ClpX chaperone family.</text>
</comment>
<feature type="binding site" evidence="6">
    <location>
        <begin position="119"/>
        <end position="126"/>
    </location>
    <ligand>
        <name>ATP</name>
        <dbReference type="ChEBI" id="CHEBI:30616"/>
    </ligand>
</feature>
<dbReference type="PANTHER" id="PTHR48102:SF7">
    <property type="entry name" value="ATP-DEPENDENT CLP PROTEASE ATP-BINDING SUBUNIT CLPX-LIKE, MITOCHONDRIAL"/>
    <property type="match status" value="1"/>
</dbReference>
<dbReference type="SUPFAM" id="SSF52540">
    <property type="entry name" value="P-loop containing nucleoside triphosphate hydrolases"/>
    <property type="match status" value="1"/>
</dbReference>